<sequence>MLTQGKNAGLGIRELLDKPADAIFLLFCGFIVCLDSSVEYRSGYLHRSHSGDPLHNRNIFLGPCINMNIQRLFLIASNVRSGLD</sequence>
<evidence type="ECO:0000313" key="2">
    <source>
        <dbReference type="Proteomes" id="UP000327118"/>
    </source>
</evidence>
<gene>
    <name evidence="1" type="ORF">BDV28DRAFT_17877</name>
</gene>
<keyword evidence="2" id="KW-1185">Reference proteome</keyword>
<organism evidence="1 2">
    <name type="scientific">Aspergillus coremiiformis</name>
    <dbReference type="NCBI Taxonomy" id="138285"/>
    <lineage>
        <taxon>Eukaryota</taxon>
        <taxon>Fungi</taxon>
        <taxon>Dikarya</taxon>
        <taxon>Ascomycota</taxon>
        <taxon>Pezizomycotina</taxon>
        <taxon>Eurotiomycetes</taxon>
        <taxon>Eurotiomycetidae</taxon>
        <taxon>Eurotiales</taxon>
        <taxon>Aspergillaceae</taxon>
        <taxon>Aspergillus</taxon>
        <taxon>Aspergillus subgen. Circumdati</taxon>
    </lineage>
</organism>
<dbReference type="Proteomes" id="UP000327118">
    <property type="component" value="Unassembled WGS sequence"/>
</dbReference>
<dbReference type="EMBL" id="ML739164">
    <property type="protein sequence ID" value="KAE8351585.1"/>
    <property type="molecule type" value="Genomic_DNA"/>
</dbReference>
<evidence type="ECO:0000313" key="1">
    <source>
        <dbReference type="EMBL" id="KAE8351585.1"/>
    </source>
</evidence>
<accession>A0A5N6Z1N9</accession>
<name>A0A5N6Z1N9_9EURO</name>
<protein>
    <submittedName>
        <fullName evidence="1">Uncharacterized protein</fullName>
    </submittedName>
</protein>
<reference evidence="2" key="1">
    <citation type="submission" date="2019-04" db="EMBL/GenBank/DDBJ databases">
        <title>Friends and foes A comparative genomics studyof 23 Aspergillus species from section Flavi.</title>
        <authorList>
            <consortium name="DOE Joint Genome Institute"/>
            <person name="Kjaerbolling I."/>
            <person name="Vesth T."/>
            <person name="Frisvad J.C."/>
            <person name="Nybo J.L."/>
            <person name="Theobald S."/>
            <person name="Kildgaard S."/>
            <person name="Isbrandt T."/>
            <person name="Kuo A."/>
            <person name="Sato A."/>
            <person name="Lyhne E.K."/>
            <person name="Kogle M.E."/>
            <person name="Wiebenga A."/>
            <person name="Kun R.S."/>
            <person name="Lubbers R.J."/>
            <person name="Makela M.R."/>
            <person name="Barry K."/>
            <person name="Chovatia M."/>
            <person name="Clum A."/>
            <person name="Daum C."/>
            <person name="Haridas S."/>
            <person name="He G."/>
            <person name="LaButti K."/>
            <person name="Lipzen A."/>
            <person name="Mondo S."/>
            <person name="Riley R."/>
            <person name="Salamov A."/>
            <person name="Simmons B.A."/>
            <person name="Magnuson J.K."/>
            <person name="Henrissat B."/>
            <person name="Mortensen U.H."/>
            <person name="Larsen T.O."/>
            <person name="Devries R.P."/>
            <person name="Grigoriev I.V."/>
            <person name="Machida M."/>
            <person name="Baker S.E."/>
            <person name="Andersen M.R."/>
        </authorList>
    </citation>
    <scope>NUCLEOTIDE SEQUENCE [LARGE SCALE GENOMIC DNA]</scope>
    <source>
        <strain evidence="2">CBS 553.77</strain>
    </source>
</reference>
<proteinExistence type="predicted"/>
<dbReference type="AlphaFoldDB" id="A0A5N6Z1N9"/>